<dbReference type="AlphaFoldDB" id="A0A9P4NND5"/>
<reference evidence="2" key="1">
    <citation type="journal article" date="2020" name="Stud. Mycol.">
        <title>101 Dothideomycetes genomes: a test case for predicting lifestyles and emergence of pathogens.</title>
        <authorList>
            <person name="Haridas S."/>
            <person name="Albert R."/>
            <person name="Binder M."/>
            <person name="Bloem J."/>
            <person name="Labutti K."/>
            <person name="Salamov A."/>
            <person name="Andreopoulos B."/>
            <person name="Baker S."/>
            <person name="Barry K."/>
            <person name="Bills G."/>
            <person name="Bluhm B."/>
            <person name="Cannon C."/>
            <person name="Castanera R."/>
            <person name="Culley D."/>
            <person name="Daum C."/>
            <person name="Ezra D."/>
            <person name="Gonzalez J."/>
            <person name="Henrissat B."/>
            <person name="Kuo A."/>
            <person name="Liang C."/>
            <person name="Lipzen A."/>
            <person name="Lutzoni F."/>
            <person name="Magnuson J."/>
            <person name="Mondo S."/>
            <person name="Nolan M."/>
            <person name="Ohm R."/>
            <person name="Pangilinan J."/>
            <person name="Park H.-J."/>
            <person name="Ramirez L."/>
            <person name="Alfaro M."/>
            <person name="Sun H."/>
            <person name="Tritt A."/>
            <person name="Yoshinaga Y."/>
            <person name="Zwiers L.-H."/>
            <person name="Turgeon B."/>
            <person name="Goodwin S."/>
            <person name="Spatafora J."/>
            <person name="Crous P."/>
            <person name="Grigoriev I."/>
        </authorList>
    </citation>
    <scope>NUCLEOTIDE SEQUENCE</scope>
    <source>
        <strain evidence="2">CBS 130266</strain>
    </source>
</reference>
<keyword evidence="3" id="KW-1185">Reference proteome</keyword>
<keyword evidence="1" id="KW-0812">Transmembrane</keyword>
<proteinExistence type="predicted"/>
<protein>
    <submittedName>
        <fullName evidence="2">Uncharacterized protein</fullName>
    </submittedName>
</protein>
<evidence type="ECO:0000313" key="2">
    <source>
        <dbReference type="EMBL" id="KAF2428335.1"/>
    </source>
</evidence>
<name>A0A9P4NND5_9PEZI</name>
<comment type="caution">
    <text evidence="2">The sequence shown here is derived from an EMBL/GenBank/DDBJ whole genome shotgun (WGS) entry which is preliminary data.</text>
</comment>
<keyword evidence="1" id="KW-0472">Membrane</keyword>
<gene>
    <name evidence="2" type="ORF">EJ08DRAFT_699195</name>
</gene>
<sequence length="131" mass="13392">MPFSGPAPAALVASYTSTVVAPSAAFGPISIGNPEIGNPKTSSGLLGSKAQAGISIGVIGPFLLGIGLLLSAEIGRSVQAHPPHLYSVFQSKDKSESGGSAIHEMEAAERLAEVEGTQPVWEKEGAQPVWE</sequence>
<dbReference type="EMBL" id="MU007055">
    <property type="protein sequence ID" value="KAF2428335.1"/>
    <property type="molecule type" value="Genomic_DNA"/>
</dbReference>
<evidence type="ECO:0000256" key="1">
    <source>
        <dbReference type="SAM" id="Phobius"/>
    </source>
</evidence>
<feature type="transmembrane region" description="Helical" evidence="1">
    <location>
        <begin position="49"/>
        <end position="70"/>
    </location>
</feature>
<accession>A0A9P4NND5</accession>
<organism evidence="2 3">
    <name type="scientific">Tothia fuscella</name>
    <dbReference type="NCBI Taxonomy" id="1048955"/>
    <lineage>
        <taxon>Eukaryota</taxon>
        <taxon>Fungi</taxon>
        <taxon>Dikarya</taxon>
        <taxon>Ascomycota</taxon>
        <taxon>Pezizomycotina</taxon>
        <taxon>Dothideomycetes</taxon>
        <taxon>Pleosporomycetidae</taxon>
        <taxon>Venturiales</taxon>
        <taxon>Cylindrosympodiaceae</taxon>
        <taxon>Tothia</taxon>
    </lineage>
</organism>
<evidence type="ECO:0000313" key="3">
    <source>
        <dbReference type="Proteomes" id="UP000800235"/>
    </source>
</evidence>
<keyword evidence="1" id="KW-1133">Transmembrane helix</keyword>
<dbReference type="Proteomes" id="UP000800235">
    <property type="component" value="Unassembled WGS sequence"/>
</dbReference>